<evidence type="ECO:0000256" key="1">
    <source>
        <dbReference type="SAM" id="Phobius"/>
    </source>
</evidence>
<protein>
    <submittedName>
        <fullName evidence="2">Uncharacterized protein</fullName>
    </submittedName>
</protein>
<reference evidence="2 3" key="1">
    <citation type="submission" date="2020-10" db="EMBL/GenBank/DDBJ databases">
        <title>ChiBAC.</title>
        <authorList>
            <person name="Zenner C."/>
            <person name="Hitch T.C.A."/>
            <person name="Clavel T."/>
        </authorList>
    </citation>
    <scope>NUCLEOTIDE SEQUENCE [LARGE SCALE GENOMIC DNA]</scope>
    <source>
        <strain evidence="2 3">DSM 109015</strain>
    </source>
</reference>
<comment type="caution">
    <text evidence="2">The sequence shown here is derived from an EMBL/GenBank/DDBJ whole genome shotgun (WGS) entry which is preliminary data.</text>
</comment>
<keyword evidence="1" id="KW-0472">Membrane</keyword>
<evidence type="ECO:0000313" key="3">
    <source>
        <dbReference type="Proteomes" id="UP000768567"/>
    </source>
</evidence>
<gene>
    <name evidence="2" type="ORF">INF35_03825</name>
</gene>
<proteinExistence type="predicted"/>
<feature type="transmembrane region" description="Helical" evidence="1">
    <location>
        <begin position="31"/>
        <end position="46"/>
    </location>
</feature>
<organism evidence="2 3">
    <name type="scientific">Gemmiger gallinarum</name>
    <dbReference type="NCBI Taxonomy" id="2779354"/>
    <lineage>
        <taxon>Bacteria</taxon>
        <taxon>Bacillati</taxon>
        <taxon>Bacillota</taxon>
        <taxon>Clostridia</taxon>
        <taxon>Eubacteriales</taxon>
        <taxon>Gemmiger</taxon>
    </lineage>
</organism>
<dbReference type="EMBL" id="JADCKC010000001">
    <property type="protein sequence ID" value="MBE5036912.1"/>
    <property type="molecule type" value="Genomic_DNA"/>
</dbReference>
<keyword evidence="1" id="KW-0812">Transmembrane</keyword>
<accession>A0ABR9R1S8</accession>
<name>A0ABR9R1S8_9FIRM</name>
<evidence type="ECO:0000313" key="2">
    <source>
        <dbReference type="EMBL" id="MBE5036912.1"/>
    </source>
</evidence>
<sequence length="77" mass="8733">MDVALVAVWAVLVFAPEPVLSRVELRLAFPILFALAMVYSWLKKTWQPEQHTPKAVKIAAVVMIAVLLIRLMWITFA</sequence>
<keyword evidence="1" id="KW-1133">Transmembrane helix</keyword>
<feature type="transmembrane region" description="Helical" evidence="1">
    <location>
        <begin position="58"/>
        <end position="76"/>
    </location>
</feature>
<keyword evidence="3" id="KW-1185">Reference proteome</keyword>
<dbReference type="Proteomes" id="UP000768567">
    <property type="component" value="Unassembled WGS sequence"/>
</dbReference>